<dbReference type="AlphaFoldDB" id="A0A6N7PP08"/>
<keyword evidence="3" id="KW-1185">Reference proteome</keyword>
<name>A0A6N7PP08_9BACT</name>
<feature type="region of interest" description="Disordered" evidence="1">
    <location>
        <begin position="1"/>
        <end position="21"/>
    </location>
</feature>
<dbReference type="Proteomes" id="UP000440224">
    <property type="component" value="Unassembled WGS sequence"/>
</dbReference>
<feature type="compositionally biased region" description="Polar residues" evidence="1">
    <location>
        <begin position="1"/>
        <end position="10"/>
    </location>
</feature>
<evidence type="ECO:0000313" key="2">
    <source>
        <dbReference type="EMBL" id="MRG90641.1"/>
    </source>
</evidence>
<protein>
    <submittedName>
        <fullName evidence="2">Uncharacterized protein</fullName>
    </submittedName>
</protein>
<gene>
    <name evidence="2" type="ORF">GF068_01695</name>
</gene>
<sequence>MVAPIDTSSLPGPAQKLVDPSAPPKLQELAARGVAPGLRPADALAVVVLLAKSERPEVATTARATLAALPPPLLAGALGSELHPAVIDALARAYVARVDVLEKLVTMPRVDLETIEHLARAGSELVTELVATNEARLLAHPRLIEQLYMNRATRMSTADRIVDLARRNGLELSGIPAFREAAAALEGELIPEPSDEPTPDDILFAETAALADTLAAPTPEDTHEASDEGAETVKPKFKPLYKLIADMSISQKVRRAQLGSKEERLLLVRDRSRLVASAVARSPMLQEDDVNLITKNRNVSEEVLRILGANAEWLKSYTIKRNLVENPKTPLSVSTRLIPLLRDADVRQLAKSKNVTAAIQEAARRHLDRKKH</sequence>
<evidence type="ECO:0000313" key="3">
    <source>
        <dbReference type="Proteomes" id="UP000440224"/>
    </source>
</evidence>
<dbReference type="EMBL" id="WJIE01000001">
    <property type="protein sequence ID" value="MRG90641.1"/>
    <property type="molecule type" value="Genomic_DNA"/>
</dbReference>
<dbReference type="OrthoDB" id="5506355at2"/>
<dbReference type="PROSITE" id="PS50096">
    <property type="entry name" value="IQ"/>
    <property type="match status" value="1"/>
</dbReference>
<organism evidence="2 3">
    <name type="scientific">Polyangium spumosum</name>
    <dbReference type="NCBI Taxonomy" id="889282"/>
    <lineage>
        <taxon>Bacteria</taxon>
        <taxon>Pseudomonadati</taxon>
        <taxon>Myxococcota</taxon>
        <taxon>Polyangia</taxon>
        <taxon>Polyangiales</taxon>
        <taxon>Polyangiaceae</taxon>
        <taxon>Polyangium</taxon>
    </lineage>
</organism>
<comment type="caution">
    <text evidence="2">The sequence shown here is derived from an EMBL/GenBank/DDBJ whole genome shotgun (WGS) entry which is preliminary data.</text>
</comment>
<proteinExistence type="predicted"/>
<dbReference type="RefSeq" id="WP_153817532.1">
    <property type="nucleotide sequence ID" value="NZ_WJIE01000001.1"/>
</dbReference>
<accession>A0A6N7PP08</accession>
<reference evidence="2 3" key="1">
    <citation type="submission" date="2019-10" db="EMBL/GenBank/DDBJ databases">
        <title>A soil myxobacterium in the family Polyangiaceae.</title>
        <authorList>
            <person name="Li Y."/>
            <person name="Wang J."/>
        </authorList>
    </citation>
    <scope>NUCLEOTIDE SEQUENCE [LARGE SCALE GENOMIC DNA]</scope>
    <source>
        <strain evidence="2 3">DSM 14734</strain>
    </source>
</reference>
<evidence type="ECO:0000256" key="1">
    <source>
        <dbReference type="SAM" id="MobiDB-lite"/>
    </source>
</evidence>